<reference evidence="1 2" key="1">
    <citation type="submission" date="2020-08" db="EMBL/GenBank/DDBJ databases">
        <title>Genomic Encyclopedia of Type Strains, Phase IV (KMG-IV): sequencing the most valuable type-strain genomes for metagenomic binning, comparative biology and taxonomic classification.</title>
        <authorList>
            <person name="Goeker M."/>
        </authorList>
    </citation>
    <scope>NUCLEOTIDE SEQUENCE [LARGE SCALE GENOMIC DNA]</scope>
    <source>
        <strain evidence="1 2">DSM 2461</strain>
    </source>
</reference>
<proteinExistence type="predicted"/>
<gene>
    <name evidence="1" type="ORF">HNR50_002901</name>
</gene>
<dbReference type="AlphaFoldDB" id="A0A841RF55"/>
<comment type="caution">
    <text evidence="1">The sequence shown here is derived from an EMBL/GenBank/DDBJ whole genome shotgun (WGS) entry which is preliminary data.</text>
</comment>
<evidence type="ECO:0000313" key="2">
    <source>
        <dbReference type="Proteomes" id="UP000587760"/>
    </source>
</evidence>
<dbReference type="RefSeq" id="WP_184747467.1">
    <property type="nucleotide sequence ID" value="NZ_JACHGJ010000005.1"/>
</dbReference>
<organism evidence="1 2">
    <name type="scientific">Spirochaeta isovalerica</name>
    <dbReference type="NCBI Taxonomy" id="150"/>
    <lineage>
        <taxon>Bacteria</taxon>
        <taxon>Pseudomonadati</taxon>
        <taxon>Spirochaetota</taxon>
        <taxon>Spirochaetia</taxon>
        <taxon>Spirochaetales</taxon>
        <taxon>Spirochaetaceae</taxon>
        <taxon>Spirochaeta</taxon>
    </lineage>
</organism>
<accession>A0A841RF55</accession>
<evidence type="ECO:0000313" key="1">
    <source>
        <dbReference type="EMBL" id="MBB6481228.1"/>
    </source>
</evidence>
<dbReference type="Proteomes" id="UP000587760">
    <property type="component" value="Unassembled WGS sequence"/>
</dbReference>
<sequence length="46" mass="5289">MHRLIKRAGIEDMDFKDKYAAIKIHFKGHEMAVCLVDAIGADWRTS</sequence>
<name>A0A841RF55_9SPIO</name>
<dbReference type="EMBL" id="JACHGJ010000005">
    <property type="protein sequence ID" value="MBB6481228.1"/>
    <property type="molecule type" value="Genomic_DNA"/>
</dbReference>
<protein>
    <submittedName>
        <fullName evidence="1">Uncharacterized protein</fullName>
    </submittedName>
</protein>
<keyword evidence="2" id="KW-1185">Reference proteome</keyword>